<reference evidence="2 3" key="4">
    <citation type="journal article" date="2006" name="Nature">
        <title>DNA sequence of human chromosome 17 and analysis of rearrangement in the human lineage.</title>
        <authorList>
            <person name="Zody M.C."/>
            <person name="Garber M."/>
            <person name="Adams D.J."/>
            <person name="Sharpe T."/>
            <person name="Harrow J."/>
            <person name="Lupski J.R."/>
            <person name="Nicholson C."/>
            <person name="Searle S.M."/>
            <person name="Wilming L."/>
            <person name="Young S.K."/>
            <person name="Abouelleil A."/>
            <person name="Allen N.R."/>
            <person name="Bi W."/>
            <person name="Bloom T."/>
            <person name="Borowsky M.L."/>
            <person name="Bugalter B.E."/>
            <person name="Butler J."/>
            <person name="Chang J.L."/>
            <person name="Chen C.K."/>
            <person name="Cook A."/>
            <person name="Corum B."/>
            <person name="Cuomo C.A."/>
            <person name="de Jong P.J."/>
            <person name="DeCaprio D."/>
            <person name="Dewar K."/>
            <person name="FitzGerald M."/>
            <person name="Gilbert J."/>
            <person name="Gibson R."/>
            <person name="Gnerre S."/>
            <person name="Goldstein S."/>
            <person name="Grafham D.V."/>
            <person name="Grocock R."/>
            <person name="Hafez N."/>
            <person name="Hagopian D.S."/>
            <person name="Hart E."/>
            <person name="Norman C.H."/>
            <person name="Humphray S."/>
            <person name="Jaffe D.B."/>
            <person name="Jones M."/>
            <person name="Kamal M."/>
            <person name="Khodiyar V.K."/>
            <person name="LaButti K."/>
            <person name="Laird G."/>
            <person name="Lehoczky J."/>
            <person name="Liu X."/>
            <person name="Lokyitsang T."/>
            <person name="Loveland J."/>
            <person name="Lui A."/>
            <person name="Macdonald P."/>
            <person name="Major J.E."/>
            <person name="Matthews L."/>
            <person name="Mauceli E."/>
            <person name="McCarroll S.A."/>
            <person name="Mihalev A.H."/>
            <person name="Mudge J."/>
            <person name="Nguyen C."/>
            <person name="Nicol R."/>
            <person name="O'Leary S.B."/>
            <person name="Osoegawa K."/>
            <person name="Schwartz D.C."/>
            <person name="Shaw-Smith C."/>
            <person name="Stankiewicz P."/>
            <person name="Steward C."/>
            <person name="Swarbreck D."/>
            <person name="Venkataraman V."/>
            <person name="Whittaker C.A."/>
            <person name="Yang X."/>
            <person name="Zimmer A.R."/>
            <person name="Bradley A."/>
            <person name="Hubbard T."/>
            <person name="Birren B.W."/>
            <person name="Rogers J."/>
            <person name="Lander E.S."/>
            <person name="Nusbaum C."/>
        </authorList>
    </citation>
    <scope>NUCLEOTIDE SEQUENCE [LARGE SCALE GENOMIC DNA]</scope>
</reference>
<gene>
    <name evidence="1 2" type="primary">HIC1</name>
</gene>
<reference evidence="2" key="2">
    <citation type="journal article" date="2004" name="Nature">
        <title>Finishing the euchromatic sequence of the human genome.</title>
        <authorList>
            <consortium name="International Human Genome Sequencing Consortium"/>
        </authorList>
    </citation>
    <scope>NUCLEOTIDE SEQUENCE [LARGE SCALE GENOMIC DNA]</scope>
</reference>
<evidence type="ECO:0000313" key="2">
    <source>
        <dbReference type="Ensembl" id="ENSP00000461476.1"/>
    </source>
</evidence>
<dbReference type="OrthoDB" id="8922241at2759"/>
<protein>
    <submittedName>
        <fullName evidence="2">HIC ZBTB transcriptional repressor 1</fullName>
    </submittedName>
    <submittedName>
        <fullName evidence="1">Hypermethylated in cancer 1</fullName>
    </submittedName>
</protein>
<reference evidence="2" key="5">
    <citation type="submission" date="2025-05" db="UniProtKB">
        <authorList>
            <consortium name="Ensembl"/>
        </authorList>
    </citation>
    <scope>IDENTIFICATION</scope>
</reference>
<organism evidence="1">
    <name type="scientific">Homo sapiens</name>
    <name type="common">Human</name>
    <dbReference type="NCBI Taxonomy" id="9606"/>
    <lineage>
        <taxon>Eukaryota</taxon>
        <taxon>Metazoa</taxon>
        <taxon>Chordata</taxon>
        <taxon>Craniata</taxon>
        <taxon>Vertebrata</taxon>
        <taxon>Euteleostomi</taxon>
        <taxon>Mammalia</taxon>
        <taxon>Eutheria</taxon>
        <taxon>Euarchontoglires</taxon>
        <taxon>Primates</taxon>
        <taxon>Haplorrhini</taxon>
        <taxon>Catarrhini</taxon>
        <taxon>Hominidae</taxon>
        <taxon>Homo</taxon>
    </lineage>
</organism>
<reference evidence="1" key="3">
    <citation type="journal article" date="2004" name="Oncogene">
        <title>Identification of a second G-C-rich promoter conserved in the human, murine and rat tumor suppressor genes HIC1.</title>
        <authorList>
            <person name="Pinte S."/>
            <person name="Guerardel C."/>
            <person name="Deltour-Balerdi S."/>
            <person name="Godwin A.K."/>
            <person name="Leprince D."/>
        </authorList>
    </citation>
    <scope>NUCLEOTIDE SEQUENCE</scope>
    <source>
        <tissue evidence="1">Mammary gland</tissue>
    </source>
</reference>
<evidence type="ECO:0000313" key="1">
    <source>
        <dbReference type="EMBL" id="CAD79467.1"/>
    </source>
</evidence>
<dbReference type="Antibodypedia" id="5361">
    <property type="antibodies" value="280 antibodies from 31 providers"/>
</dbReference>
<dbReference type="Proteomes" id="UP000005640">
    <property type="component" value="Chromosome 17"/>
</dbReference>
<dbReference type="HGNC" id="HGNC:4909">
    <property type="gene designation" value="HIC1"/>
</dbReference>
<dbReference type="OpenTargets" id="ENSG00000177374"/>
<dbReference type="Ensembl" id="ENST00000574370.1">
    <property type="protein sequence ID" value="ENSP00000461476.1"/>
    <property type="gene ID" value="ENSG00000177374.13"/>
</dbReference>
<proteinExistence type="evidence at transcript level"/>
<dbReference type="ChiTaRS" id="HIC1">
    <property type="organism name" value="human"/>
</dbReference>
<dbReference type="Bgee" id="ENSG00000177374">
    <property type="expression patterns" value="Expressed in cardiac muscle of right atrium and 125 other cell types or tissues"/>
</dbReference>
<keyword evidence="3" id="KW-1185">Reference proteome</keyword>
<dbReference type="ExpressionAtlas" id="Q70SM2">
    <property type="expression patterns" value="baseline and differential"/>
</dbReference>
<evidence type="ECO:0000313" key="3">
    <source>
        <dbReference type="Proteomes" id="UP000005640"/>
    </source>
</evidence>
<dbReference type="EMBL" id="AC090617">
    <property type="status" value="NOT_ANNOTATED_CDS"/>
    <property type="molecule type" value="Genomic_DNA"/>
</dbReference>
<sequence>MLDTMEAPG</sequence>
<dbReference type="VEuPathDB" id="HostDB:ENSG00000177374"/>
<dbReference type="GeneTree" id="ENSGT00940000161725"/>
<reference evidence="2" key="1">
    <citation type="journal article" date="2001" name="Nature">
        <title>Initial sequencing and analysis of the human genome.</title>
        <authorList>
            <consortium name="International Human Genome Sequencing Consortium"/>
            <person name="Lander E.S."/>
            <person name="Linton L.M."/>
            <person name="Birren B."/>
            <person name="Nusbaum C."/>
            <person name="Zody M.C."/>
            <person name="Baldwin J."/>
            <person name="Devon K."/>
            <person name="Dewar K."/>
            <person name="Doyle M."/>
            <person name="FitzHugh W."/>
            <person name="Funke R."/>
            <person name="Gage D."/>
            <person name="Harris K."/>
            <person name="Heaford A."/>
            <person name="Howland J."/>
            <person name="Kann L."/>
            <person name="Lehoczky J."/>
            <person name="LeVine R."/>
            <person name="McEwan P."/>
            <person name="McKernan K."/>
            <person name="Meldrim J."/>
            <person name="Mesirov J.P."/>
            <person name="Miranda C."/>
            <person name="Morris W."/>
            <person name="Naylor J."/>
            <person name="Raymond C."/>
            <person name="Rosetti M."/>
            <person name="Santos R."/>
            <person name="Sheridan A."/>
            <person name="Sougnez C."/>
            <person name="Stange-Thomann N."/>
            <person name="Stojanovic N."/>
            <person name="Subramanian A."/>
            <person name="Wyman D."/>
            <person name="Rogers J."/>
            <person name="Sulston J."/>
            <person name="Ainscough R."/>
            <person name="Beck S."/>
            <person name="Bentley D."/>
            <person name="Burton J."/>
            <person name="Clee C."/>
            <person name="Carter N."/>
            <person name="Coulson A."/>
            <person name="Deadman R."/>
            <person name="Deloukas P."/>
            <person name="Dunham A."/>
            <person name="Dunham I."/>
            <person name="Durbin R."/>
            <person name="French L."/>
            <person name="Grafham D."/>
            <person name="Gregory S."/>
            <person name="Hubbard T."/>
            <person name="Humphray S."/>
            <person name="Hunt A."/>
            <person name="Jones M."/>
            <person name="Lloyd C."/>
            <person name="McMurray A."/>
            <person name="Matthews L."/>
            <person name="Mercer S."/>
            <person name="Milne S."/>
            <person name="Mullikin J.C."/>
            <person name="Mungall A."/>
            <person name="Plumb R."/>
            <person name="Ross M."/>
            <person name="Shownkeen R."/>
            <person name="Sims S."/>
            <person name="Waterston R.H."/>
            <person name="Wilson R.K."/>
            <person name="Hillier L.W."/>
            <person name="McPherson J.D."/>
            <person name="Marra M.A."/>
            <person name="Mardis E.R."/>
            <person name="Fulton L.A."/>
            <person name="Chinwalla A.T."/>
            <person name="Pepin K.H."/>
            <person name="Gish W.R."/>
            <person name="Chissoe S.L."/>
            <person name="Wendl M.C."/>
            <person name="Delehaunty K.D."/>
            <person name="Miner T.L."/>
            <person name="Delehaunty A."/>
            <person name="Kramer J.B."/>
            <person name="Cook L.L."/>
            <person name="Fulton R.S."/>
            <person name="Johnson D.L."/>
            <person name="Minx P.J."/>
            <person name="Clifton S.W."/>
            <person name="Hawkins T."/>
            <person name="Branscomb E."/>
            <person name="Predki P."/>
            <person name="Richardson P."/>
            <person name="Wenning S."/>
            <person name="Slezak T."/>
            <person name="Doggett N."/>
            <person name="Cheng J.F."/>
            <person name="Olsen A."/>
            <person name="Lucas S."/>
            <person name="Elkin C."/>
            <person name="Uberbacher E."/>
            <person name="Frazier M."/>
            <person name="Gibbs R.A."/>
            <person name="Muzny D.M."/>
            <person name="Scherer S.E."/>
            <person name="Bouck J.B."/>
            <person name="Sodergren E.J."/>
            <person name="Worley K.C."/>
            <person name="Rives C.M."/>
            <person name="Gorrell J.H."/>
            <person name="Metzker M.L."/>
            <person name="Naylor S.L."/>
            <person name="Kucherlapati R.S."/>
            <person name="Nelson D.L."/>
            <person name="Weinstock G.M."/>
            <person name="Sakaki Y."/>
            <person name="Fujiyama A."/>
            <person name="Hattori M."/>
            <person name="Yada T."/>
            <person name="Toyoda A."/>
            <person name="Itoh T."/>
            <person name="Kawagoe C."/>
            <person name="Watanabe H."/>
            <person name="Totoki Y."/>
            <person name="Taylor T."/>
            <person name="Weissenbach J."/>
            <person name="Heilig R."/>
            <person name="Saurin W."/>
            <person name="Artiguenave F."/>
            <person name="Brottier P."/>
            <person name="Bruls T."/>
            <person name="Pelletier E."/>
            <person name="Robert C."/>
            <person name="Wincker P."/>
            <person name="Smith D.R."/>
            <person name="Doucette-Stamm L."/>
            <person name="Rubenfield M."/>
            <person name="Weinstock K."/>
            <person name="Lee H.M."/>
            <person name="Dubois J."/>
            <person name="Rosenthal A."/>
            <person name="Platzer M."/>
            <person name="Nyakatura G."/>
            <person name="Taudien S."/>
            <person name="Rump A."/>
            <person name="Yang H."/>
            <person name="Yu J."/>
            <person name="Wang J."/>
            <person name="Huang G."/>
            <person name="Gu J."/>
            <person name="Hood L."/>
            <person name="Rowen L."/>
            <person name="Madan A."/>
            <person name="Qin S."/>
            <person name="Davis R.W."/>
            <person name="Federspiel N.A."/>
            <person name="Abola A.P."/>
            <person name="Proctor M.J."/>
            <person name="Myers R.M."/>
            <person name="Schmutz J."/>
            <person name="Dickson M."/>
            <person name="Grimwood J."/>
            <person name="Cox D.R."/>
            <person name="Olson M.V."/>
            <person name="Kaul R."/>
            <person name="Raymond C."/>
            <person name="Shimizu N."/>
            <person name="Kawasaki K."/>
            <person name="Minoshima S."/>
            <person name="Evans G.A."/>
            <person name="Athanasiou M."/>
            <person name="Schultz R."/>
            <person name="Roe B.A."/>
            <person name="Chen F."/>
            <person name="Pan H."/>
            <person name="Ramser J."/>
            <person name="Lehrach H."/>
            <person name="Reinhardt R."/>
            <person name="McCombie W.R."/>
            <person name="de la Bastide M."/>
            <person name="Dedhia N."/>
            <person name="Blocker H."/>
            <person name="Hornischer K."/>
            <person name="Nordsiek G."/>
            <person name="Agarwala R."/>
            <person name="Aravind L."/>
            <person name="Bailey J.A."/>
            <person name="Bateman A."/>
            <person name="Batzoglou S."/>
            <person name="Birney E."/>
            <person name="Bork P."/>
            <person name="Brown D.G."/>
            <person name="Burge C.B."/>
            <person name="Cerutti L."/>
            <person name="Chen H.C."/>
            <person name="Church D."/>
            <person name="Clamp M."/>
            <person name="Copley R.R."/>
            <person name="Doerks T."/>
            <person name="Eddy S.R."/>
            <person name="Eichler E.E."/>
            <person name="Furey T.S."/>
            <person name="Galagan J."/>
            <person name="Gilbert J.G."/>
            <person name="Harmon C."/>
            <person name="Hayashizaki Y."/>
            <person name="Haussler D."/>
            <person name="Hermjakob H."/>
            <person name="Hokamp K."/>
            <person name="Jang W."/>
            <person name="Johnson L.S."/>
            <person name="Jones T.A."/>
            <person name="Kasif S."/>
            <person name="Kaspryzk A."/>
            <person name="Kennedy S."/>
            <person name="Kent W.J."/>
            <person name="Kitts P."/>
            <person name="Koonin E.V."/>
            <person name="Korf I."/>
            <person name="Kulp D."/>
            <person name="Lancet D."/>
            <person name="Lowe T.M."/>
            <person name="McLysaght A."/>
            <person name="Mikkelsen T."/>
            <person name="Moran J.V."/>
            <person name="Mulder N."/>
            <person name="Pollara V.J."/>
            <person name="Ponting C.P."/>
            <person name="Schuler G."/>
            <person name="Schultz J."/>
            <person name="Slater G."/>
            <person name="Smit A.F."/>
            <person name="Stupka E."/>
            <person name="Szustakowski J."/>
            <person name="Thierry-Mieg D."/>
            <person name="Thierry-Mieg J."/>
            <person name="Wagner L."/>
            <person name="Wallis J."/>
            <person name="Wheeler R."/>
            <person name="Williams A."/>
            <person name="Wolf Y.I."/>
            <person name="Wolfe K.H."/>
            <person name="Yang S.P."/>
            <person name="Yeh R.F."/>
            <person name="Collins F."/>
            <person name="Guyer M.S."/>
            <person name="Peterson J."/>
            <person name="Felsenfeld A."/>
            <person name="Wetterstrand K.A."/>
            <person name="Patrinos A."/>
            <person name="Morgan M.J."/>
            <person name="de Jong P."/>
            <person name="Catanese J.J."/>
            <person name="Osoegawa K."/>
            <person name="Shizuya H."/>
            <person name="Choi S."/>
            <person name="Chen Y.J."/>
        </authorList>
    </citation>
    <scope>NUCLEOTIDE SEQUENCE [LARGE SCALE GENOMIC DNA]</scope>
</reference>
<feature type="non-terminal residue" evidence="1">
    <location>
        <position position="9"/>
    </location>
</feature>
<accession>Q70SM2</accession>
<name>Q70SM2_HUMAN</name>
<dbReference type="EMBL" id="AJ550616">
    <property type="protein sequence ID" value="CAD79467.1"/>
    <property type="molecule type" value="mRNA"/>
</dbReference>